<reference evidence="2 3" key="1">
    <citation type="submission" date="2023-10" db="EMBL/GenBank/DDBJ databases">
        <title>Genome-Wide Identification Analysis in wild type Solanum Pinnatisectum Reveals Some Genes Defensing Phytophthora Infestans.</title>
        <authorList>
            <person name="Sun C."/>
        </authorList>
    </citation>
    <scope>NUCLEOTIDE SEQUENCE [LARGE SCALE GENOMIC DNA]</scope>
    <source>
        <strain evidence="2">LQN</strain>
        <tissue evidence="2">Leaf</tissue>
    </source>
</reference>
<gene>
    <name evidence="2" type="ORF">R3W88_010178</name>
</gene>
<feature type="domain" description="F-box" evidence="1">
    <location>
        <begin position="26"/>
        <end position="67"/>
    </location>
</feature>
<evidence type="ECO:0000259" key="1">
    <source>
        <dbReference type="SMART" id="SM00256"/>
    </source>
</evidence>
<dbReference type="InterPro" id="IPR036047">
    <property type="entry name" value="F-box-like_dom_sf"/>
</dbReference>
<comment type="caution">
    <text evidence="2">The sequence shown here is derived from an EMBL/GenBank/DDBJ whole genome shotgun (WGS) entry which is preliminary data.</text>
</comment>
<dbReference type="Proteomes" id="UP001311915">
    <property type="component" value="Unassembled WGS sequence"/>
</dbReference>
<organism evidence="2 3">
    <name type="scientific">Solanum pinnatisectum</name>
    <name type="common">tansyleaf nightshade</name>
    <dbReference type="NCBI Taxonomy" id="50273"/>
    <lineage>
        <taxon>Eukaryota</taxon>
        <taxon>Viridiplantae</taxon>
        <taxon>Streptophyta</taxon>
        <taxon>Embryophyta</taxon>
        <taxon>Tracheophyta</taxon>
        <taxon>Spermatophyta</taxon>
        <taxon>Magnoliopsida</taxon>
        <taxon>eudicotyledons</taxon>
        <taxon>Gunneridae</taxon>
        <taxon>Pentapetalae</taxon>
        <taxon>asterids</taxon>
        <taxon>lamiids</taxon>
        <taxon>Solanales</taxon>
        <taxon>Solanaceae</taxon>
        <taxon>Solanoideae</taxon>
        <taxon>Solaneae</taxon>
        <taxon>Solanum</taxon>
    </lineage>
</organism>
<evidence type="ECO:0000313" key="2">
    <source>
        <dbReference type="EMBL" id="KAK4735917.1"/>
    </source>
</evidence>
<dbReference type="SUPFAM" id="SSF81383">
    <property type="entry name" value="F-box domain"/>
    <property type="match status" value="1"/>
</dbReference>
<dbReference type="AlphaFoldDB" id="A0AAV9MF05"/>
<proteinExistence type="predicted"/>
<dbReference type="PANTHER" id="PTHR31672">
    <property type="entry name" value="BNACNNG10540D PROTEIN"/>
    <property type="match status" value="1"/>
</dbReference>
<dbReference type="InterPro" id="IPR001810">
    <property type="entry name" value="F-box_dom"/>
</dbReference>
<sequence length="206" mass="24454">MRRRSKTNRRRRVVEKKKKQFFFKDLSDELLIEILIRLPSSKEATLCKSVCKRWFALISSDDFRKMSLTHNRNCDKKTLIPFTFVSIDWNYFRNNSEVRDLYVSEFNPQNGLSRRVNFGFLYSDLPPMYYISLKESCGDLILCSGETSDRIDYYCIVNVLTKQWFLLPRTLPQTPLESNSHFMSSERVGFLIESSLWIMLHASIWC</sequence>
<dbReference type="EMBL" id="JAWPEI010000002">
    <property type="protein sequence ID" value="KAK4735917.1"/>
    <property type="molecule type" value="Genomic_DNA"/>
</dbReference>
<keyword evidence="3" id="KW-1185">Reference proteome</keyword>
<accession>A0AAV9MF05</accession>
<dbReference type="Gene3D" id="1.20.1280.50">
    <property type="match status" value="1"/>
</dbReference>
<dbReference type="SMART" id="SM00256">
    <property type="entry name" value="FBOX"/>
    <property type="match status" value="1"/>
</dbReference>
<dbReference type="InterPro" id="IPR050796">
    <property type="entry name" value="SCF_F-box_component"/>
</dbReference>
<protein>
    <recommendedName>
        <fullName evidence="1">F-box domain-containing protein</fullName>
    </recommendedName>
</protein>
<name>A0AAV9MF05_9SOLN</name>
<evidence type="ECO:0000313" key="3">
    <source>
        <dbReference type="Proteomes" id="UP001311915"/>
    </source>
</evidence>